<dbReference type="InterPro" id="IPR051806">
    <property type="entry name" value="HAD-like_SPP"/>
</dbReference>
<dbReference type="AlphaFoldDB" id="A0A1C5AXM3"/>
<dbReference type="PANTHER" id="PTHR43481">
    <property type="entry name" value="FRUCTOSE-1-PHOSPHATE PHOSPHATASE"/>
    <property type="match status" value="1"/>
</dbReference>
<dbReference type="PANTHER" id="PTHR43481:SF4">
    <property type="entry name" value="GLYCEROL-1-PHOSPHATE PHOSPHOHYDROLASE 1-RELATED"/>
    <property type="match status" value="1"/>
</dbReference>
<dbReference type="SFLD" id="SFLDS00003">
    <property type="entry name" value="Haloacid_Dehalogenase"/>
    <property type="match status" value="1"/>
</dbReference>
<dbReference type="SFLD" id="SFLDG01129">
    <property type="entry name" value="C1.5:_HAD__Beta-PGM__Phosphata"/>
    <property type="match status" value="1"/>
</dbReference>
<dbReference type="InterPro" id="IPR036412">
    <property type="entry name" value="HAD-like_sf"/>
</dbReference>
<dbReference type="InterPro" id="IPR023214">
    <property type="entry name" value="HAD_sf"/>
</dbReference>
<proteinExistence type="predicted"/>
<organism evidence="2 3">
    <name type="scientific">Micromonospora carbonacea</name>
    <dbReference type="NCBI Taxonomy" id="47853"/>
    <lineage>
        <taxon>Bacteria</taxon>
        <taxon>Bacillati</taxon>
        <taxon>Actinomycetota</taxon>
        <taxon>Actinomycetes</taxon>
        <taxon>Micromonosporales</taxon>
        <taxon>Micromonosporaceae</taxon>
        <taxon>Micromonospora</taxon>
    </lineage>
</organism>
<evidence type="ECO:0000313" key="2">
    <source>
        <dbReference type="EMBL" id="SCF49969.1"/>
    </source>
</evidence>
<dbReference type="GO" id="GO:0050308">
    <property type="term" value="F:sugar-phosphatase activity"/>
    <property type="evidence" value="ECO:0007669"/>
    <property type="project" value="TreeGrafter"/>
</dbReference>
<dbReference type="SUPFAM" id="SSF56784">
    <property type="entry name" value="HAD-like"/>
    <property type="match status" value="1"/>
</dbReference>
<name>A0A1C5AXM3_9ACTN</name>
<feature type="compositionally biased region" description="Low complexity" evidence="1">
    <location>
        <begin position="225"/>
        <end position="234"/>
    </location>
</feature>
<dbReference type="NCBIfam" id="TIGR01509">
    <property type="entry name" value="HAD-SF-IA-v3"/>
    <property type="match status" value="1"/>
</dbReference>
<dbReference type="InterPro" id="IPR023198">
    <property type="entry name" value="PGP-like_dom2"/>
</dbReference>
<dbReference type="Gene3D" id="1.10.150.240">
    <property type="entry name" value="Putative phosphatase, domain 2"/>
    <property type="match status" value="1"/>
</dbReference>
<reference evidence="3" key="1">
    <citation type="submission" date="2016-06" db="EMBL/GenBank/DDBJ databases">
        <authorList>
            <person name="Varghese N."/>
            <person name="Submissions Spin"/>
        </authorList>
    </citation>
    <scope>NUCLEOTIDE SEQUENCE [LARGE SCALE GENOMIC DNA]</scope>
    <source>
        <strain evidence="3">DSM 43168</strain>
    </source>
</reference>
<dbReference type="EMBL" id="FMCT01000025">
    <property type="protein sequence ID" value="SCF49969.1"/>
    <property type="molecule type" value="Genomic_DNA"/>
</dbReference>
<protein>
    <submittedName>
        <fullName evidence="2">Sugar-phosphatase</fullName>
    </submittedName>
</protein>
<evidence type="ECO:0000256" key="1">
    <source>
        <dbReference type="SAM" id="MobiDB-lite"/>
    </source>
</evidence>
<dbReference type="FunFam" id="3.40.50.1000:FF:000162">
    <property type="entry name" value="HAD-like protein"/>
    <property type="match status" value="1"/>
</dbReference>
<sequence length="234" mass="24430">MRAPDLVLDVGGGDPVRLRCAAVLFDMDGTLVDSHACVEWKWRTWCAGHGLDADALLAVAHGRPQAETVRIVAPELDTERELDHLTRLEEGCTTGIVEVPGASALLDALPAGTWAVVTSAWRRLLRIRMGCAGLPLPAVTVTADDPVDGKPSPHGYLSAAARLGVRPADCVVVEDTPVGLAAGQAAGMRTIALATTFPADRLPAGLVVPDLTQVRLHRPGGGGPSPATGPDRKE</sequence>
<dbReference type="Pfam" id="PF00702">
    <property type="entry name" value="Hydrolase"/>
    <property type="match status" value="1"/>
</dbReference>
<feature type="region of interest" description="Disordered" evidence="1">
    <location>
        <begin position="214"/>
        <end position="234"/>
    </location>
</feature>
<keyword evidence="3" id="KW-1185">Reference proteome</keyword>
<dbReference type="RefSeq" id="WP_218107463.1">
    <property type="nucleotide sequence ID" value="NZ_FMCT01000025.1"/>
</dbReference>
<evidence type="ECO:0000313" key="3">
    <source>
        <dbReference type="Proteomes" id="UP000183585"/>
    </source>
</evidence>
<dbReference type="Gene3D" id="3.40.50.1000">
    <property type="entry name" value="HAD superfamily/HAD-like"/>
    <property type="match status" value="1"/>
</dbReference>
<dbReference type="Proteomes" id="UP000183585">
    <property type="component" value="Unassembled WGS sequence"/>
</dbReference>
<gene>
    <name evidence="2" type="ORF">GA0070563_12510</name>
</gene>
<accession>A0A1C5AXM3</accession>
<dbReference type="InterPro" id="IPR006439">
    <property type="entry name" value="HAD-SF_hydro_IA"/>
</dbReference>